<evidence type="ECO:0000313" key="2">
    <source>
        <dbReference type="EMBL" id="TKR65530.1"/>
    </source>
</evidence>
<dbReference type="EMBL" id="AZBU02000009">
    <property type="protein sequence ID" value="TKR65530.1"/>
    <property type="molecule type" value="Genomic_DNA"/>
</dbReference>
<gene>
    <name evidence="2" type="ORF">L596_025921</name>
</gene>
<organism evidence="2 3">
    <name type="scientific">Steinernema carpocapsae</name>
    <name type="common">Entomopathogenic nematode</name>
    <dbReference type="NCBI Taxonomy" id="34508"/>
    <lineage>
        <taxon>Eukaryota</taxon>
        <taxon>Metazoa</taxon>
        <taxon>Ecdysozoa</taxon>
        <taxon>Nematoda</taxon>
        <taxon>Chromadorea</taxon>
        <taxon>Rhabditida</taxon>
        <taxon>Tylenchina</taxon>
        <taxon>Panagrolaimomorpha</taxon>
        <taxon>Strongyloidoidea</taxon>
        <taxon>Steinernematidae</taxon>
        <taxon>Steinernema</taxon>
    </lineage>
</organism>
<dbReference type="Proteomes" id="UP000298663">
    <property type="component" value="Unassembled WGS sequence"/>
</dbReference>
<proteinExistence type="predicted"/>
<accession>A0A4U5M9A0</accession>
<sequence>MQDRVEAMGKSFSWIPRTGASDAVASVPVGQNGAEVSPVGYPGMNQLQQQLKAQQAQAQAQAHQTQAQHNYQKQMHHQKMAIVSVPRVQQTHPYQQPEQSHSAYYG</sequence>
<dbReference type="AlphaFoldDB" id="A0A4U5M9A0"/>
<reference evidence="2 3" key="1">
    <citation type="journal article" date="2015" name="Genome Biol.">
        <title>Comparative genomics of Steinernema reveals deeply conserved gene regulatory networks.</title>
        <authorList>
            <person name="Dillman A.R."/>
            <person name="Macchietto M."/>
            <person name="Porter C.F."/>
            <person name="Rogers A."/>
            <person name="Williams B."/>
            <person name="Antoshechkin I."/>
            <person name="Lee M.M."/>
            <person name="Goodwin Z."/>
            <person name="Lu X."/>
            <person name="Lewis E.E."/>
            <person name="Goodrich-Blair H."/>
            <person name="Stock S.P."/>
            <person name="Adams B.J."/>
            <person name="Sternberg P.W."/>
            <person name="Mortazavi A."/>
        </authorList>
    </citation>
    <scope>NUCLEOTIDE SEQUENCE [LARGE SCALE GENOMIC DNA]</scope>
    <source>
        <strain evidence="2 3">ALL</strain>
    </source>
</reference>
<feature type="region of interest" description="Disordered" evidence="1">
    <location>
        <begin position="86"/>
        <end position="106"/>
    </location>
</feature>
<keyword evidence="3" id="KW-1185">Reference proteome</keyword>
<evidence type="ECO:0000313" key="3">
    <source>
        <dbReference type="Proteomes" id="UP000298663"/>
    </source>
</evidence>
<feature type="region of interest" description="Disordered" evidence="1">
    <location>
        <begin position="57"/>
        <end position="76"/>
    </location>
</feature>
<comment type="caution">
    <text evidence="2">The sequence shown here is derived from an EMBL/GenBank/DDBJ whole genome shotgun (WGS) entry which is preliminary data.</text>
</comment>
<protein>
    <submittedName>
        <fullName evidence="2">Uncharacterized protein</fullName>
    </submittedName>
</protein>
<feature type="compositionally biased region" description="Polar residues" evidence="1">
    <location>
        <begin position="87"/>
        <end position="106"/>
    </location>
</feature>
<name>A0A4U5M9A0_STECR</name>
<reference evidence="2 3" key="2">
    <citation type="journal article" date="2019" name="G3 (Bethesda)">
        <title>Hybrid Assembly of the Genome of the Entomopathogenic Nematode Steinernema carpocapsae Identifies the X-Chromosome.</title>
        <authorList>
            <person name="Serra L."/>
            <person name="Macchietto M."/>
            <person name="Macias-Munoz A."/>
            <person name="McGill C.J."/>
            <person name="Rodriguez I.M."/>
            <person name="Rodriguez B."/>
            <person name="Murad R."/>
            <person name="Mortazavi A."/>
        </authorList>
    </citation>
    <scope>NUCLEOTIDE SEQUENCE [LARGE SCALE GENOMIC DNA]</scope>
    <source>
        <strain evidence="2 3">ALL</strain>
    </source>
</reference>
<feature type="compositionally biased region" description="Low complexity" evidence="1">
    <location>
        <begin position="57"/>
        <end position="69"/>
    </location>
</feature>
<evidence type="ECO:0000256" key="1">
    <source>
        <dbReference type="SAM" id="MobiDB-lite"/>
    </source>
</evidence>